<feature type="domain" description="REJ" evidence="21">
    <location>
        <begin position="1253"/>
        <end position="1666"/>
    </location>
</feature>
<dbReference type="SMART" id="SM00308">
    <property type="entry name" value="LH2"/>
    <property type="match status" value="1"/>
</dbReference>
<feature type="domain" description="EGF-like" evidence="18">
    <location>
        <begin position="583"/>
        <end position="623"/>
    </location>
</feature>
<evidence type="ECO:0000256" key="5">
    <source>
        <dbReference type="ARBA" id="ARBA00022536"/>
    </source>
</evidence>
<dbReference type="PROSITE" id="PS51111">
    <property type="entry name" value="REJ"/>
    <property type="match status" value="1"/>
</dbReference>
<evidence type="ECO:0000313" key="22">
    <source>
        <dbReference type="EMBL" id="CAH3140523.1"/>
    </source>
</evidence>
<feature type="transmembrane region" description="Helical" evidence="17">
    <location>
        <begin position="2473"/>
        <end position="2494"/>
    </location>
</feature>
<dbReference type="InterPro" id="IPR018097">
    <property type="entry name" value="EGF_Ca-bd_CS"/>
</dbReference>
<feature type="domain" description="EGF-like" evidence="18">
    <location>
        <begin position="1127"/>
        <end position="1167"/>
    </location>
</feature>
<evidence type="ECO:0000256" key="16">
    <source>
        <dbReference type="SAM" id="MobiDB-lite"/>
    </source>
</evidence>
<dbReference type="PROSITE" id="PS00022">
    <property type="entry name" value="EGF_1"/>
    <property type="match status" value="1"/>
</dbReference>
<dbReference type="InterPro" id="IPR046791">
    <property type="entry name" value="Polycystin_dom"/>
</dbReference>
<evidence type="ECO:0000256" key="1">
    <source>
        <dbReference type="ARBA" id="ARBA00004479"/>
    </source>
</evidence>
<dbReference type="Gene3D" id="2.10.25.10">
    <property type="entry name" value="Laminin"/>
    <property type="match status" value="26"/>
</dbReference>
<feature type="domain" description="EGF-like" evidence="18">
    <location>
        <begin position="788"/>
        <end position="828"/>
    </location>
</feature>
<dbReference type="InterPro" id="IPR000203">
    <property type="entry name" value="GPS"/>
</dbReference>
<dbReference type="SUPFAM" id="SSF57184">
    <property type="entry name" value="Growth factor receptor domain"/>
    <property type="match status" value="8"/>
</dbReference>
<dbReference type="Pfam" id="PF20519">
    <property type="entry name" value="Polycystin_dom"/>
    <property type="match status" value="1"/>
</dbReference>
<feature type="non-terminal residue" evidence="22">
    <location>
        <position position="1"/>
    </location>
</feature>
<feature type="disulfide bond" evidence="15">
    <location>
        <begin position="200"/>
        <end position="209"/>
    </location>
</feature>
<feature type="domain" description="PLAT" evidence="19">
    <location>
        <begin position="2271"/>
        <end position="2390"/>
    </location>
</feature>
<dbReference type="GO" id="GO:0048731">
    <property type="term" value="P:system development"/>
    <property type="evidence" value="ECO:0007669"/>
    <property type="project" value="UniProtKB-ARBA"/>
</dbReference>
<keyword evidence="13" id="KW-0325">Glycoprotein</keyword>
<gene>
    <name evidence="22" type="ORF">PMEA_00019224</name>
</gene>
<dbReference type="Pfam" id="PF02010">
    <property type="entry name" value="REJ"/>
    <property type="match status" value="1"/>
</dbReference>
<evidence type="ECO:0000256" key="14">
    <source>
        <dbReference type="PIRSR" id="PIRSR603915-2"/>
    </source>
</evidence>
<feature type="transmembrane region" description="Helical" evidence="17">
    <location>
        <begin position="2577"/>
        <end position="2596"/>
    </location>
</feature>
<comment type="similarity">
    <text evidence="3">Belongs to the polycystin family.</text>
</comment>
<dbReference type="EMBL" id="CALNXJ010000034">
    <property type="protein sequence ID" value="CAH3140523.1"/>
    <property type="molecule type" value="Genomic_DNA"/>
</dbReference>
<keyword evidence="9" id="KW-0106">Calcium</keyword>
<dbReference type="InterPro" id="IPR003915">
    <property type="entry name" value="PKD_2"/>
</dbReference>
<evidence type="ECO:0000256" key="15">
    <source>
        <dbReference type="PROSITE-ProRule" id="PRU00076"/>
    </source>
</evidence>
<dbReference type="InterPro" id="IPR002859">
    <property type="entry name" value="PKD/REJ-like"/>
</dbReference>
<dbReference type="SMART" id="SM00179">
    <property type="entry name" value="EGF_CA"/>
    <property type="match status" value="26"/>
</dbReference>
<dbReference type="PROSITE" id="PS01186">
    <property type="entry name" value="EGF_2"/>
    <property type="match status" value="21"/>
</dbReference>
<feature type="transmembrane region" description="Helical" evidence="17">
    <location>
        <begin position="3097"/>
        <end position="3117"/>
    </location>
</feature>
<feature type="domain" description="GAIN-B" evidence="20">
    <location>
        <begin position="2056"/>
        <end position="2209"/>
    </location>
</feature>
<evidence type="ECO:0000256" key="4">
    <source>
        <dbReference type="ARBA" id="ARBA00022475"/>
    </source>
</evidence>
<keyword evidence="4" id="KW-1003">Cell membrane</keyword>
<evidence type="ECO:0000259" key="18">
    <source>
        <dbReference type="PROSITE" id="PS50026"/>
    </source>
</evidence>
<feature type="disulfide bond" evidence="14">
    <location>
        <begin position="2752"/>
        <end position="2762"/>
    </location>
</feature>
<dbReference type="FunFam" id="2.10.25.10:FF:000202">
    <property type="entry name" value="Multiple epidermal growth factor-like domains 8"/>
    <property type="match status" value="1"/>
</dbReference>
<sequence length="3244" mass="357529">PTYWNTSFSKICLGMKIDNQLRFIVINKQANSLYSLIADGRHDDSNTCGNEATRSPDNGNKHIKAMGKRCRNKTKRHKRKVEGLFHQCRILEFTPEKAFNGKRLINHVIRIVEVMKKEFCENVCFMEPNCVSINLEKRVDGNGNYKCELNNATHEGHEDELKKEENYFYHAAESACVKNHCKNNATCQSGFTDKGFRCMCTAGFKGQNCDQDVNECTEGSHGCSADAVCINTEGSYNCSCKPGYSGDGRTCKDIDECGQGTHNCHPQSICTNTPGSFTCSCKDGYTGDGVSCSDIDECTNGVHDCHQDADCENTAGSFTCSCEDGFAGDGRQCTDVNECTDASHNCHAKANCSNTKGSFHCACIPGYSGNGITCTDIDECTSSIDDCHKEAQCSNTDGAFTCNCNAGFTGDGRQCTDIDECTIGTHNCHSKADCSNTYGSFNCTCFKGYSGDGVTCNDIDECATATHNCHGVAHCYNNEGSYTCKCRTDYHGDGVLCEPLDEDECQDQKHNCDVNALCNNTFGSYNCTCVNGYSGDGVSCLDIDECTTNVHNCDQLAVCNNTVGSFYCTCIAGYEGNGTTCVDIDECAISAHNCHGVAHCFNNPGSFSCECRKNYIGDGVSCEPVDECQDQKHNCDVNALCNNTFGSYNCTCVNGYSGDGVSCLDIDECTTNVHNCDQLAVCNNTVGSFYCTCIAGYEGNGTTCVDVNECTEGSHGCSDNAVCINTEGSYTCSCKPGYSGDGRTCKDEDECQDHKHNCDVNAQCNNTFGSYNCTCLNGYSGDGVSCLDIDECTTNVHNCDSLAVCNNTVGSFYCTCIAGYEGNGTACIDIDECAISAHNCHGVAYCFNTPGSFSCECRKSYIGDGISCEPFDLDECQEQNHNCHHMAHCNNTVGSFNCTCLQGFTGDGVSCFDINECTEELDDCAPEAKCSNRYGSFVCRCLPGYSGDGRFCNGTYNEAQTFDINECTTNVHNCDPWAVCNNTIGSFNCTCFKGYEGNGTSCADVDECATSTHNCHGVAHCFNNPGSFSCECRKDYTGDGIACEPNDECQDQKHNCDVNAQCNNTLGSYNCTCLSGYSGDGVYCLDIDDCTTNGHNCDQLAVCNNTIGSFYCTCIAGYEGNGTTCVDEDECRDQKHNCDVNAQCNNTFGSYNCTCLIGYLGDGVSCLDIDECTANVHNCDPLAVCNNTFGSFYCTCIVGYEGNGTTCVDIDECAISAHNCHGVAHCFNIPGSFSCECRKSYIGDGISCEPVGDFSVTIRNISKDKYQATPVQRSVKSVREALIQGLNKDLTVLKSTFEWSVVSEMELAASESALGTIVSQGTTEWTINKRSLPAGIYQVKFNATLALGDPASPKIFNAFDYGFIEVIAAPLRAIIDGGSSVRWGSKQNVTVNGSLSYDADIGPGIHTELNFSWSCRSGTFVSNTCFGSFLNEGDLNRTIITIDPSKLETDKTFFLRLNVTKDVRRSSAEMSFTIAAGEVPQVTLRCFIDCGAIVSASNKLRVTSECLNSPCNGSVYEWRLSMLNGSDSWENIPILPNMTSTAVNATNMIIKKNSLQSKSKYNLTLSVTSLTGAFGLSVLLFETAGKPHNGYCAPSVSEGVSLETEFTFKCFDWQDTSLPLKYEFALGEEPISYGTSPSSVSTVLPAGSPNEDFHQQVTIVIKNAVGVSLVEKLLIRVKPSSGLDPCSSSPDEVAIKLKGFIVGEGNKLDEFLNKGELSRAVQLGISVFKSANEITECGQQLDPKDIALISNTLISKFTAITPENLEMSRLVMSVVNLAMGLEAKQKCESCSDGGGNSNNNNMELTMQLTDSTAHMMISTLDDPEEPFTPELEQTATSVTGCLTNVLKSAAGSSQDNTDSAVTLSSPEFVKKASEKLSSMSDAFFGRLVPSEDLVLKTPDLAISLKKVTANDAKGLSMGDGPTKFKLPSSLGNIGGGEINAKMQAVDFNPFTWDNSSNKIRSSVTSLELKSNSAEKINVSNLVDDIEILIPISSPPQNSTNGTQHNFLKPNRISVRSYYAELANVPVSLKLGTAKAGIQISLFIKFGKRPTINDFDHNFTMAFISTCDNQTDANATCFIRDGSVTVMPSKPGFLYAGLLSRSPKNESQSSRQRRSCFGNRRERRSCVGVKDPPPKGSLSTVIPKYDPNTDVNYTLTITQSSCLYWSENIEKWTTEGCRVSQDSNTTHLKCLCNHLTSFGGNFIQAPNPIDFDKVFTEFSNLAESGNISVLVTIACFFLLYFVVLIFARRADKRDVDKVCPPKLIPLVKEGAYYYDMVISTGVWKHSATTANITISIKGENYEQSQIPLREKGEWSELFERGSINGFVLVMKEPIGPLKEIILEHDNSGDNPSWFVESVVIQDRQTEERWVFPINRWLALEKDDGQIEVTVDSKPYSAFSDQVRSRFARKVADSHLWFSVFGKACSSTFTRVQRASCCLSVLFSAMITNAMFYNIGGESDGTIQVGPFKFSWRQIVIGVQSGIIIAPINLMIAFLFKSSSPRKKGSDKCKVTDEAQRLLDEITDTGCMLPHFFVYLGWFLCFCTTIAAATFTLFYSLMWGKETSEQWLASILISNGQDIFVVQPTKVMIAVMVISFLLTRKNRGKCEEEDETAIDSHAIEIDFSGDDPKQCFKKYQREKMRERSKKEAQLTRMTRDIILHLIFVFLLAIVSYGNKNGNRFLMTTEMRNRFTKFNLVKDAHSLEAWLKNEFILNIYNQAWYNRLEEKNDVYVGNKMSILVGMPWLRQLRIKKDSCRSLSKMIADCYYDYSPENEDTTFLSLPGWIPLSLNTSWPDALQICPRPWRYQSAAELRNDPILASYNSYEGGGYAAVLGYDESTAHGVLNETITNGWLDRQTRAVILEFAVFNINTNLISVATYFYEALATGAAYTTKRIETLELYSTESGALMFFLIGQFLFMAMVLFYFIVMLIHLYQQRLGFFKSVWNMVDFFMIIFSVASVAFYMIRAKSVLNTIKSIQANPYEIVHFHTALIWLNLENASIAVAVFLVTVKLLNLIRFNPHVIYLFSSFRQSIGYQLSYVLFFLIMFNAFVVTGMQFFGGVVLEYSSYLDAVMSQFEFLLGKAVPIDALRRDKPFIGPTFAFLFCISTTIFLMNMLVSVLNESYGDAKSNAEENAKELEMAHFIEERLMDIFHEGSNRTEFKLFCDETIFVNMCLSEAEPFCLNSESIIQCTEERMLKVEKRLIVLIRRTECMEADYLKEENDLTYLLLVMINPSARDSEKKSKDHL</sequence>
<feature type="region of interest" description="Disordered" evidence="16">
    <location>
        <begin position="2102"/>
        <end position="2130"/>
    </location>
</feature>
<evidence type="ECO:0000256" key="17">
    <source>
        <dbReference type="SAM" id="Phobius"/>
    </source>
</evidence>
<dbReference type="SMART" id="SM00181">
    <property type="entry name" value="EGF"/>
    <property type="match status" value="26"/>
</dbReference>
<feature type="domain" description="EGF-like" evidence="18">
    <location>
        <begin position="294"/>
        <end position="334"/>
    </location>
</feature>
<evidence type="ECO:0000256" key="10">
    <source>
        <dbReference type="ARBA" id="ARBA00022989"/>
    </source>
</evidence>
<feature type="transmembrane region" description="Helical" evidence="17">
    <location>
        <begin position="2530"/>
        <end position="2557"/>
    </location>
</feature>
<feature type="domain" description="EGF-like" evidence="18">
    <location>
        <begin position="829"/>
        <end position="869"/>
    </location>
</feature>
<dbReference type="InterPro" id="IPR001881">
    <property type="entry name" value="EGF-like_Ca-bd_dom"/>
</dbReference>
<keyword evidence="8" id="KW-0677">Repeat</keyword>
<dbReference type="SUPFAM" id="SSF57196">
    <property type="entry name" value="EGF/Laminin"/>
    <property type="match status" value="2"/>
</dbReference>
<dbReference type="Gene3D" id="1.10.287.70">
    <property type="match status" value="1"/>
</dbReference>
<dbReference type="InterPro" id="IPR009030">
    <property type="entry name" value="Growth_fac_rcpt_cys_sf"/>
</dbReference>
<feature type="domain" description="EGF-like" evidence="18">
    <location>
        <begin position="253"/>
        <end position="293"/>
    </location>
</feature>
<feature type="domain" description="EGF-like" evidence="18">
    <location>
        <begin position="1004"/>
        <end position="1044"/>
    </location>
</feature>
<dbReference type="InterPro" id="IPR049883">
    <property type="entry name" value="NOTCH1_EGF-like"/>
</dbReference>
<feature type="domain" description="EGF-like" evidence="18">
    <location>
        <begin position="542"/>
        <end position="582"/>
    </location>
</feature>
<dbReference type="PROSITE" id="PS50026">
    <property type="entry name" value="EGF_3"/>
    <property type="match status" value="26"/>
</dbReference>
<dbReference type="Pfam" id="PF08016">
    <property type="entry name" value="PKD_channel"/>
    <property type="match status" value="1"/>
</dbReference>
<dbReference type="PROSITE" id="PS01187">
    <property type="entry name" value="EGF_CA"/>
    <property type="match status" value="8"/>
</dbReference>
<keyword evidence="12 15" id="KW-1015">Disulfide bond</keyword>
<proteinExistence type="inferred from homology"/>
<dbReference type="GO" id="GO:0005509">
    <property type="term" value="F:calcium ion binding"/>
    <property type="evidence" value="ECO:0007669"/>
    <property type="project" value="InterPro"/>
</dbReference>
<feature type="domain" description="EGF-like" evidence="18">
    <location>
        <begin position="1086"/>
        <end position="1126"/>
    </location>
</feature>
<evidence type="ECO:0000256" key="9">
    <source>
        <dbReference type="ARBA" id="ARBA00022837"/>
    </source>
</evidence>
<keyword evidence="10 17" id="KW-1133">Transmembrane helix</keyword>
<feature type="domain" description="EGF-like" evidence="18">
    <location>
        <begin position="335"/>
        <end position="375"/>
    </location>
</feature>
<feature type="disulfide bond" evidence="15">
    <location>
        <begin position="181"/>
        <end position="198"/>
    </location>
</feature>
<feature type="transmembrane region" description="Helical" evidence="17">
    <location>
        <begin position="2226"/>
        <end position="2246"/>
    </location>
</feature>
<dbReference type="Gene3D" id="2.60.60.20">
    <property type="entry name" value="PLAT/LH2 domain"/>
    <property type="match status" value="1"/>
</dbReference>
<dbReference type="PANTHER" id="PTHR24039">
    <property type="entry name" value="FIBRILLIN-RELATED"/>
    <property type="match status" value="1"/>
</dbReference>
<dbReference type="PROSITE" id="PS50221">
    <property type="entry name" value="GAIN_B"/>
    <property type="match status" value="1"/>
</dbReference>
<protein>
    <submittedName>
        <fullName evidence="22">Uncharacterized protein</fullName>
    </submittedName>
</protein>
<feature type="transmembrane region" description="Helical" evidence="17">
    <location>
        <begin position="2651"/>
        <end position="2671"/>
    </location>
</feature>
<feature type="domain" description="EGF-like" evidence="18">
    <location>
        <begin position="212"/>
        <end position="252"/>
    </location>
</feature>
<feature type="domain" description="EGF-like" evidence="18">
    <location>
        <begin position="376"/>
        <end position="416"/>
    </location>
</feature>
<dbReference type="GO" id="GO:0048513">
    <property type="term" value="P:animal organ development"/>
    <property type="evidence" value="ECO:0007669"/>
    <property type="project" value="UniProtKB-ARBA"/>
</dbReference>
<comment type="subcellular location">
    <subcellularLocation>
        <location evidence="2">Cell membrane</location>
        <topology evidence="2">Multi-pass membrane protein</topology>
    </subcellularLocation>
    <subcellularLocation>
        <location evidence="1">Membrane</location>
        <topology evidence="1">Single-pass type I membrane protein</topology>
    </subcellularLocation>
</comment>
<evidence type="ECO:0000259" key="21">
    <source>
        <dbReference type="PROSITE" id="PS51111"/>
    </source>
</evidence>
<feature type="domain" description="EGF-like" evidence="18">
    <location>
        <begin position="501"/>
        <end position="541"/>
    </location>
</feature>
<evidence type="ECO:0000256" key="8">
    <source>
        <dbReference type="ARBA" id="ARBA00022737"/>
    </source>
</evidence>
<dbReference type="Pfam" id="PF12947">
    <property type="entry name" value="EGF_3"/>
    <property type="match status" value="15"/>
</dbReference>
<evidence type="ECO:0000256" key="12">
    <source>
        <dbReference type="ARBA" id="ARBA00023157"/>
    </source>
</evidence>
<feature type="transmembrane region" description="Helical" evidence="17">
    <location>
        <begin position="2940"/>
        <end position="2962"/>
    </location>
</feature>
<comment type="caution">
    <text evidence="15">Lacks conserved residue(s) required for the propagation of feature annotation.</text>
</comment>
<feature type="domain" description="EGF-like" evidence="18">
    <location>
        <begin position="706"/>
        <end position="746"/>
    </location>
</feature>
<dbReference type="Pfam" id="PF01477">
    <property type="entry name" value="PLAT"/>
    <property type="match status" value="1"/>
</dbReference>
<dbReference type="InterPro" id="IPR001024">
    <property type="entry name" value="PLAT/LH2_dom"/>
</dbReference>
<evidence type="ECO:0000256" key="11">
    <source>
        <dbReference type="ARBA" id="ARBA00023136"/>
    </source>
</evidence>
<feature type="domain" description="EGF-like" evidence="18">
    <location>
        <begin position="747"/>
        <end position="787"/>
    </location>
</feature>
<dbReference type="InterPro" id="IPR000152">
    <property type="entry name" value="EGF-type_Asp/Asn_hydroxyl_site"/>
</dbReference>
<keyword evidence="7" id="KW-0732">Signal</keyword>
<dbReference type="Proteomes" id="UP001159428">
    <property type="component" value="Unassembled WGS sequence"/>
</dbReference>
<reference evidence="22 23" key="1">
    <citation type="submission" date="2022-05" db="EMBL/GenBank/DDBJ databases">
        <authorList>
            <consortium name="Genoscope - CEA"/>
            <person name="William W."/>
        </authorList>
    </citation>
    <scope>NUCLEOTIDE SEQUENCE [LARGE SCALE GENOMIC DNA]</scope>
</reference>
<feature type="domain" description="EGF-like" evidence="18">
    <location>
        <begin position="913"/>
        <end position="953"/>
    </location>
</feature>
<name>A0AAU9X8H2_9CNID</name>
<feature type="transmembrane region" description="Helical" evidence="17">
    <location>
        <begin position="2996"/>
        <end position="3013"/>
    </location>
</feature>
<evidence type="ECO:0000256" key="6">
    <source>
        <dbReference type="ARBA" id="ARBA00022692"/>
    </source>
</evidence>
<keyword evidence="23" id="KW-1185">Reference proteome</keyword>
<dbReference type="PROSITE" id="PS50095">
    <property type="entry name" value="PLAT"/>
    <property type="match status" value="1"/>
</dbReference>
<dbReference type="InterPro" id="IPR057244">
    <property type="entry name" value="GAIN_B"/>
</dbReference>
<dbReference type="SUPFAM" id="SSF49723">
    <property type="entry name" value="Lipase/lipooxygenase domain (PLAT/LH2 domain)"/>
    <property type="match status" value="1"/>
</dbReference>
<dbReference type="InterPro" id="IPR000742">
    <property type="entry name" value="EGF"/>
</dbReference>
<dbReference type="InterPro" id="IPR024731">
    <property type="entry name" value="NELL2-like_EGF"/>
</dbReference>
<dbReference type="PANTHER" id="PTHR24039:SF28">
    <property type="entry name" value="EGF-LIKE DOMAIN-CONTAINING PROTEIN"/>
    <property type="match status" value="1"/>
</dbReference>
<evidence type="ECO:0000256" key="13">
    <source>
        <dbReference type="ARBA" id="ARBA00023180"/>
    </source>
</evidence>
<dbReference type="InterPro" id="IPR036392">
    <property type="entry name" value="PLAT/LH2_dom_sf"/>
</dbReference>
<feature type="domain" description="EGF-like" evidence="18">
    <location>
        <begin position="872"/>
        <end position="912"/>
    </location>
</feature>
<keyword evidence="11 17" id="KW-0472">Membrane</keyword>
<keyword evidence="6 17" id="KW-0812">Transmembrane</keyword>
<feature type="domain" description="EGF-like" evidence="18">
    <location>
        <begin position="417"/>
        <end position="457"/>
    </location>
</feature>
<feature type="domain" description="EGF-like" evidence="18">
    <location>
        <begin position="172"/>
        <end position="210"/>
    </location>
</feature>
<dbReference type="PROSITE" id="PS00010">
    <property type="entry name" value="ASX_HYDROXYL"/>
    <property type="match status" value="25"/>
</dbReference>
<dbReference type="InterPro" id="IPR013122">
    <property type="entry name" value="PKD1_2_channel"/>
</dbReference>
<comment type="caution">
    <text evidence="22">The sequence shown here is derived from an EMBL/GenBank/DDBJ whole genome shotgun (WGS) entry which is preliminary data.</text>
</comment>
<dbReference type="GO" id="GO:0005886">
    <property type="term" value="C:plasma membrane"/>
    <property type="evidence" value="ECO:0007669"/>
    <property type="project" value="UniProtKB-SubCell"/>
</dbReference>
<feature type="domain" description="EGF-like" evidence="18">
    <location>
        <begin position="458"/>
        <end position="498"/>
    </location>
</feature>
<dbReference type="CDD" id="cd00054">
    <property type="entry name" value="EGF_CA"/>
    <property type="match status" value="26"/>
</dbReference>
<evidence type="ECO:0000259" key="19">
    <source>
        <dbReference type="PROSITE" id="PS50095"/>
    </source>
</evidence>
<organism evidence="22 23">
    <name type="scientific">Pocillopora meandrina</name>
    <dbReference type="NCBI Taxonomy" id="46732"/>
    <lineage>
        <taxon>Eukaryota</taxon>
        <taxon>Metazoa</taxon>
        <taxon>Cnidaria</taxon>
        <taxon>Anthozoa</taxon>
        <taxon>Hexacorallia</taxon>
        <taxon>Scleractinia</taxon>
        <taxon>Astrocoeniina</taxon>
        <taxon>Pocilloporidae</taxon>
        <taxon>Pocillopora</taxon>
    </lineage>
</organism>
<dbReference type="SMART" id="SM00303">
    <property type="entry name" value="GPS"/>
    <property type="match status" value="1"/>
</dbReference>
<accession>A0AAU9X8H2</accession>
<feature type="domain" description="EGF-like" evidence="18">
    <location>
        <begin position="624"/>
        <end position="664"/>
    </location>
</feature>
<dbReference type="Pfam" id="PF07645">
    <property type="entry name" value="EGF_CA"/>
    <property type="match status" value="10"/>
</dbReference>
<dbReference type="InterPro" id="IPR014010">
    <property type="entry name" value="REJ_dom"/>
</dbReference>
<feature type="domain" description="EGF-like" evidence="18">
    <location>
        <begin position="1045"/>
        <end position="1085"/>
    </location>
</feature>
<feature type="transmembrane region" description="Helical" evidence="17">
    <location>
        <begin position="3034"/>
        <end position="3055"/>
    </location>
</feature>
<evidence type="ECO:0000259" key="20">
    <source>
        <dbReference type="PROSITE" id="PS50221"/>
    </source>
</evidence>
<feature type="domain" description="EGF-like" evidence="18">
    <location>
        <begin position="963"/>
        <end position="1003"/>
    </location>
</feature>
<feature type="transmembrane region" description="Helical" evidence="17">
    <location>
        <begin position="2904"/>
        <end position="2928"/>
    </location>
</feature>
<dbReference type="FunFam" id="2.10.25.10:FF:000038">
    <property type="entry name" value="Fibrillin 2"/>
    <property type="match status" value="24"/>
</dbReference>
<feature type="domain" description="EGF-like" evidence="18">
    <location>
        <begin position="1168"/>
        <end position="1208"/>
    </location>
</feature>
<evidence type="ECO:0000313" key="23">
    <source>
        <dbReference type="Proteomes" id="UP001159428"/>
    </source>
</evidence>
<dbReference type="PRINTS" id="PR01433">
    <property type="entry name" value="POLYCYSTIN2"/>
</dbReference>
<evidence type="ECO:0000256" key="3">
    <source>
        <dbReference type="ARBA" id="ARBA00007200"/>
    </source>
</evidence>
<feature type="transmembrane region" description="Helical" evidence="17">
    <location>
        <begin position="2435"/>
        <end position="2453"/>
    </location>
</feature>
<keyword evidence="5 15" id="KW-0245">EGF-like domain</keyword>
<feature type="domain" description="EGF-like" evidence="18">
    <location>
        <begin position="1209"/>
        <end position="1249"/>
    </location>
</feature>
<evidence type="ECO:0000256" key="2">
    <source>
        <dbReference type="ARBA" id="ARBA00004651"/>
    </source>
</evidence>
<feature type="domain" description="EGF-like" evidence="18">
    <location>
        <begin position="665"/>
        <end position="705"/>
    </location>
</feature>
<evidence type="ECO:0000256" key="7">
    <source>
        <dbReference type="ARBA" id="ARBA00022729"/>
    </source>
</evidence>